<feature type="signal peptide" evidence="1">
    <location>
        <begin position="1"/>
        <end position="19"/>
    </location>
</feature>
<evidence type="ECO:0000313" key="3">
    <source>
        <dbReference type="EMBL" id="CAC9974128.1"/>
    </source>
</evidence>
<name>A0A9N8J2A3_9FLAO</name>
<keyword evidence="4" id="KW-1185">Reference proteome</keyword>
<evidence type="ECO:0000313" key="4">
    <source>
        <dbReference type="Proteomes" id="UP000533639"/>
    </source>
</evidence>
<keyword evidence="1" id="KW-0732">Signal</keyword>
<dbReference type="Proteomes" id="UP000533639">
    <property type="component" value="Unassembled WGS sequence"/>
</dbReference>
<dbReference type="Gene3D" id="2.40.160.20">
    <property type="match status" value="1"/>
</dbReference>
<reference evidence="3 4" key="1">
    <citation type="submission" date="2020-06" db="EMBL/GenBank/DDBJ databases">
        <authorList>
            <person name="Criscuolo A."/>
        </authorList>
    </citation>
    <scope>NUCLEOTIDE SEQUENCE [LARGE SCALE GENOMIC DNA]</scope>
    <source>
        <strain evidence="3">PXU-55</strain>
    </source>
</reference>
<sequence length="207" mass="22360">MKKVMLSAIAVMAFGMANAQDVKFGLKGGLNVSNFSGDTEGIDFKSRFGFNVGGFVEIKFSEKFALQPEVLYSTQGAKVDNFNLDVDGIGTVNADVAFNLTYINVPVMFKYFAAEKFSLEAGPQIGFLVSAETKTKVDGYGSSKVDIKDNFESIDFGLNLGAGYDFTENFSAGVRYNLGLANIAKTEEGDDSKVHNGVFSLSVGYKF</sequence>
<dbReference type="InterPro" id="IPR025665">
    <property type="entry name" value="Beta-barrel_OMP_2"/>
</dbReference>
<comment type="caution">
    <text evidence="3">The sequence shown here is derived from an EMBL/GenBank/DDBJ whole genome shotgun (WGS) entry which is preliminary data.</text>
</comment>
<dbReference type="AlphaFoldDB" id="A0A9N8J2A3"/>
<evidence type="ECO:0000256" key="1">
    <source>
        <dbReference type="SAM" id="SignalP"/>
    </source>
</evidence>
<proteinExistence type="predicted"/>
<dbReference type="Pfam" id="PF13568">
    <property type="entry name" value="OMP_b-brl_2"/>
    <property type="match status" value="1"/>
</dbReference>
<organism evidence="3 4">
    <name type="scientific">Flavobacterium panici</name>
    <dbReference type="NCBI Taxonomy" id="2654843"/>
    <lineage>
        <taxon>Bacteria</taxon>
        <taxon>Pseudomonadati</taxon>
        <taxon>Bacteroidota</taxon>
        <taxon>Flavobacteriia</taxon>
        <taxon>Flavobacteriales</taxon>
        <taxon>Flavobacteriaceae</taxon>
        <taxon>Flavobacterium</taxon>
    </lineage>
</organism>
<gene>
    <name evidence="3" type="ORF">FLAPXU55_01822</name>
</gene>
<dbReference type="EMBL" id="CAIJDE010000036">
    <property type="protein sequence ID" value="CAC9974128.1"/>
    <property type="molecule type" value="Genomic_DNA"/>
</dbReference>
<feature type="chain" id="PRO_5040387427" evidence="1">
    <location>
        <begin position="20"/>
        <end position="207"/>
    </location>
</feature>
<dbReference type="SUPFAM" id="SSF56925">
    <property type="entry name" value="OMPA-like"/>
    <property type="match status" value="1"/>
</dbReference>
<dbReference type="RefSeq" id="WP_180857414.1">
    <property type="nucleotide sequence ID" value="NZ_CAIJDE010000036.1"/>
</dbReference>
<dbReference type="InterPro" id="IPR011250">
    <property type="entry name" value="OMP/PagP_B-barrel"/>
</dbReference>
<protein>
    <submittedName>
        <fullName evidence="3">PorT family protein</fullName>
    </submittedName>
</protein>
<feature type="domain" description="Outer membrane protein beta-barrel" evidence="2">
    <location>
        <begin position="18"/>
        <end position="183"/>
    </location>
</feature>
<evidence type="ECO:0000259" key="2">
    <source>
        <dbReference type="Pfam" id="PF13568"/>
    </source>
</evidence>
<accession>A0A9N8J2A3</accession>